<dbReference type="SUPFAM" id="SSF56801">
    <property type="entry name" value="Acetyl-CoA synthetase-like"/>
    <property type="match status" value="1"/>
</dbReference>
<evidence type="ECO:0000259" key="1">
    <source>
        <dbReference type="Pfam" id="PF00501"/>
    </source>
</evidence>
<dbReference type="PROSITE" id="PS00455">
    <property type="entry name" value="AMP_BINDING"/>
    <property type="match status" value="1"/>
</dbReference>
<dbReference type="EMBL" id="RJVJ01000001">
    <property type="protein sequence ID" value="ROR46538.1"/>
    <property type="molecule type" value="Genomic_DNA"/>
</dbReference>
<proteinExistence type="predicted"/>
<reference evidence="3 4" key="1">
    <citation type="submission" date="2018-11" db="EMBL/GenBank/DDBJ databases">
        <title>Sequencing the genomes of 1000 actinobacteria strains.</title>
        <authorList>
            <person name="Klenk H.-P."/>
        </authorList>
    </citation>
    <scope>NUCLEOTIDE SEQUENCE [LARGE SCALE GENOMIC DNA]</scope>
    <source>
        <strain evidence="3 4">DSM 44780</strain>
    </source>
</reference>
<sequence>MAGSPFAELAPYQESLRGRSMPEALDAAAAAWPDNLALHEIEGEQRSLTWAEFRSAVTGLRSGLESAGVSPGDRVGVLITNRIEFPVVWFAAVEAGAAIVPLNPKYTDKEIGFVLGDAGATWLVGESALIDAHVVGGKVGPVDLGRTVSIGASAHAALRYERLLEAPVTARRTGIDPLEVTNIQFTSGTTGLPKGCLLTHEYWTELGIYGSLLDVTSKRLLADHPFYYMQNQAYLMLAIFTGATLYITPGLSRRKFMDWLHDYKIDFAWIDEGILEFPEEPRDAHLVMNRAPVAGMPAWAYPAILKRFGIRGRECYASTELGNGTAVPYDRDDLAGNGSMGFCFPNRESKVVDENFDEVPAGTPGELCMRGPGIMLGYHNRPEANAELFLDGGWFRTGDIVVKEADGQHYYKGRLRDMIRRSGENISAAEVEAHIAALDGVYDVAAVPVPDPDRDEEVKVIVVREQGSVLTPEQVVAWAREGLAAFKVPRYVEFRDELPYTPSGKIHKAALKEEAEPLHEGVVDTKA</sequence>
<name>A0A8G1UM43_9ACTN</name>
<dbReference type="Pfam" id="PF13193">
    <property type="entry name" value="AMP-binding_C"/>
    <property type="match status" value="1"/>
</dbReference>
<dbReference type="Gene3D" id="3.30.300.30">
    <property type="match status" value="1"/>
</dbReference>
<dbReference type="PANTHER" id="PTHR43767">
    <property type="entry name" value="LONG-CHAIN-FATTY-ACID--COA LIGASE"/>
    <property type="match status" value="1"/>
</dbReference>
<dbReference type="InterPro" id="IPR000873">
    <property type="entry name" value="AMP-dep_synth/lig_dom"/>
</dbReference>
<dbReference type="InterPro" id="IPR045851">
    <property type="entry name" value="AMP-bd_C_sf"/>
</dbReference>
<evidence type="ECO:0000313" key="4">
    <source>
        <dbReference type="Proteomes" id="UP000267408"/>
    </source>
</evidence>
<dbReference type="AlphaFoldDB" id="A0A8G1UM43"/>
<keyword evidence="3" id="KW-0436">Ligase</keyword>
<dbReference type="Gene3D" id="3.40.50.12780">
    <property type="entry name" value="N-terminal domain of ligase-like"/>
    <property type="match status" value="1"/>
</dbReference>
<dbReference type="Proteomes" id="UP000267408">
    <property type="component" value="Unassembled WGS sequence"/>
</dbReference>
<dbReference type="InterPro" id="IPR042099">
    <property type="entry name" value="ANL_N_sf"/>
</dbReference>
<dbReference type="InterPro" id="IPR025110">
    <property type="entry name" value="AMP-bd_C"/>
</dbReference>
<dbReference type="PANTHER" id="PTHR43767:SF1">
    <property type="entry name" value="NONRIBOSOMAL PEPTIDE SYNTHASE PES1 (EUROFUNG)-RELATED"/>
    <property type="match status" value="1"/>
</dbReference>
<gene>
    <name evidence="3" type="ORF">EDD39_4813</name>
</gene>
<accession>A0A8G1UM43</accession>
<dbReference type="InterPro" id="IPR050237">
    <property type="entry name" value="ATP-dep_AMP-bd_enzyme"/>
</dbReference>
<comment type="caution">
    <text evidence="3">The sequence shown here is derived from an EMBL/GenBank/DDBJ whole genome shotgun (WGS) entry which is preliminary data.</text>
</comment>
<feature type="domain" description="AMP-binding enzyme C-terminal" evidence="2">
    <location>
        <begin position="430"/>
        <end position="505"/>
    </location>
</feature>
<evidence type="ECO:0000259" key="2">
    <source>
        <dbReference type="Pfam" id="PF13193"/>
    </source>
</evidence>
<organism evidence="3 4">
    <name type="scientific">Kitasatospora cineracea</name>
    <dbReference type="NCBI Taxonomy" id="88074"/>
    <lineage>
        <taxon>Bacteria</taxon>
        <taxon>Bacillati</taxon>
        <taxon>Actinomycetota</taxon>
        <taxon>Actinomycetes</taxon>
        <taxon>Kitasatosporales</taxon>
        <taxon>Streptomycetaceae</taxon>
        <taxon>Kitasatospora</taxon>
    </lineage>
</organism>
<dbReference type="InterPro" id="IPR020845">
    <property type="entry name" value="AMP-binding_CS"/>
</dbReference>
<evidence type="ECO:0000313" key="3">
    <source>
        <dbReference type="EMBL" id="ROR46538.1"/>
    </source>
</evidence>
<dbReference type="GO" id="GO:0016878">
    <property type="term" value="F:acid-thiol ligase activity"/>
    <property type="evidence" value="ECO:0007669"/>
    <property type="project" value="UniProtKB-ARBA"/>
</dbReference>
<protein>
    <submittedName>
        <fullName evidence="3">Crotonobetaine/carnitine-CoA ligase</fullName>
    </submittedName>
</protein>
<feature type="domain" description="AMP-dependent synthetase/ligase" evidence="1">
    <location>
        <begin position="26"/>
        <end position="379"/>
    </location>
</feature>
<dbReference type="Pfam" id="PF00501">
    <property type="entry name" value="AMP-binding"/>
    <property type="match status" value="1"/>
</dbReference>